<sequence>MIRGVLPALALVLALSACAADDPEPAAEATTPTASAPSAPIVLSFGEAESVVWRPTDDLDAELEIQVDRVREGDPADFRGLVGPGFSEANQPYYVDVALANQGSDDLGGLDVPLYLRDSSGVLAPPWGFSKPFEPCPSGPLPDSFEGGDDVKKCLVFLASPDATFGSITYWPQADAQPVRWIGEVRTLEEPAKSRKPARKRGARNR</sequence>
<dbReference type="PROSITE" id="PS51257">
    <property type="entry name" value="PROKAR_LIPOPROTEIN"/>
    <property type="match status" value="1"/>
</dbReference>
<evidence type="ECO:0000313" key="3">
    <source>
        <dbReference type="Proteomes" id="UP000502035"/>
    </source>
</evidence>
<gene>
    <name evidence="2" type="ORF">G7071_11845</name>
</gene>
<evidence type="ECO:0000256" key="1">
    <source>
        <dbReference type="SAM" id="SignalP"/>
    </source>
</evidence>
<keyword evidence="1" id="KW-0732">Signal</keyword>
<dbReference type="Proteomes" id="UP000502035">
    <property type="component" value="Chromosome"/>
</dbReference>
<organism evidence="2 3">
    <name type="scientific">Nocardioides piscis</name>
    <dbReference type="NCBI Taxonomy" id="2714938"/>
    <lineage>
        <taxon>Bacteria</taxon>
        <taxon>Bacillati</taxon>
        <taxon>Actinomycetota</taxon>
        <taxon>Actinomycetes</taxon>
        <taxon>Propionibacteriales</taxon>
        <taxon>Nocardioidaceae</taxon>
        <taxon>Nocardioides</taxon>
    </lineage>
</organism>
<evidence type="ECO:0000313" key="2">
    <source>
        <dbReference type="EMBL" id="QIK76024.1"/>
    </source>
</evidence>
<name>A0A6G7YGJ9_9ACTN</name>
<feature type="signal peptide" evidence="1">
    <location>
        <begin position="1"/>
        <end position="19"/>
    </location>
</feature>
<dbReference type="KEGG" id="npi:G7071_11845"/>
<evidence type="ECO:0008006" key="4">
    <source>
        <dbReference type="Google" id="ProtNLM"/>
    </source>
</evidence>
<feature type="chain" id="PRO_5039548591" description="DUF4352 domain-containing protein" evidence="1">
    <location>
        <begin position="20"/>
        <end position="206"/>
    </location>
</feature>
<dbReference type="EMBL" id="CP049866">
    <property type="protein sequence ID" value="QIK76024.1"/>
    <property type="molecule type" value="Genomic_DNA"/>
</dbReference>
<reference evidence="2 3" key="1">
    <citation type="submission" date="2020-03" db="EMBL/GenBank/DDBJ databases">
        <title>Nocardioides sp. nov., isolated from fish.</title>
        <authorList>
            <person name="Hyun D.-W."/>
            <person name="Bae J.-W."/>
        </authorList>
    </citation>
    <scope>NUCLEOTIDE SEQUENCE [LARGE SCALE GENOMIC DNA]</scope>
    <source>
        <strain evidence="2 3">HDW12A</strain>
    </source>
</reference>
<protein>
    <recommendedName>
        <fullName evidence="4">DUF4352 domain-containing protein</fullName>
    </recommendedName>
</protein>
<proteinExistence type="predicted"/>
<dbReference type="RefSeq" id="WP_166318965.1">
    <property type="nucleotide sequence ID" value="NZ_CP049866.1"/>
</dbReference>
<dbReference type="AlphaFoldDB" id="A0A6G7YGJ9"/>
<accession>A0A6G7YGJ9</accession>
<keyword evidence="3" id="KW-1185">Reference proteome</keyword>